<gene>
    <name evidence="1" type="ORF">Lepil_3499</name>
</gene>
<sequence>MKRFLPSLILTVPFFIGCPGGESSDDSAAALLLLAAGDSSPTCSITHSGNTYQIPTVRLSGDSSATLPTVPKVANHAHFAAVLLPAVKQGTTVTFGSDPKYAPGGPTSMILGYTQTNCPTESGNADTAMSNAGFNGTNYAYNDATKTITFNATGNNKDMIIIMGPGTTDPSGATITRNDP</sequence>
<dbReference type="HOGENOM" id="CLU_1494507_0_0_12"/>
<accession>H2CIZ0</accession>
<evidence type="ECO:0008006" key="3">
    <source>
        <dbReference type="Google" id="ProtNLM"/>
    </source>
</evidence>
<dbReference type="EMBL" id="JH597773">
    <property type="protein sequence ID" value="EHQ08157.1"/>
    <property type="molecule type" value="Genomic_DNA"/>
</dbReference>
<reference evidence="1 2" key="1">
    <citation type="submission" date="2011-10" db="EMBL/GenBank/DDBJ databases">
        <title>The Improved High-Quality Draft genome of Leptonema illini DSM 21528.</title>
        <authorList>
            <consortium name="US DOE Joint Genome Institute (JGI-PGF)"/>
            <person name="Lucas S."/>
            <person name="Copeland A."/>
            <person name="Lapidus A."/>
            <person name="Glavina del Rio T."/>
            <person name="Dalin E."/>
            <person name="Tice H."/>
            <person name="Bruce D."/>
            <person name="Goodwin L."/>
            <person name="Pitluck S."/>
            <person name="Peters L."/>
            <person name="Mikhailova N."/>
            <person name="Held B."/>
            <person name="Kyrpides N."/>
            <person name="Mavromatis K."/>
            <person name="Ivanova N."/>
            <person name="Markowitz V."/>
            <person name="Cheng J.-F."/>
            <person name="Hugenholtz P."/>
            <person name="Woyke T."/>
            <person name="Wu D."/>
            <person name="Gronow S."/>
            <person name="Wellnitz S."/>
            <person name="Brambilla E.-M."/>
            <person name="Klenk H.-P."/>
            <person name="Eisen J.A."/>
        </authorList>
    </citation>
    <scope>NUCLEOTIDE SEQUENCE [LARGE SCALE GENOMIC DNA]</scope>
    <source>
        <strain evidence="1 2">DSM 21528</strain>
    </source>
</reference>
<dbReference type="AlphaFoldDB" id="H2CIZ0"/>
<evidence type="ECO:0000313" key="1">
    <source>
        <dbReference type="EMBL" id="EHQ08157.1"/>
    </source>
</evidence>
<protein>
    <recommendedName>
        <fullName evidence="3">Lipoprotein</fullName>
    </recommendedName>
</protein>
<organism evidence="1 2">
    <name type="scientific">Leptonema illini DSM 21528</name>
    <dbReference type="NCBI Taxonomy" id="929563"/>
    <lineage>
        <taxon>Bacteria</taxon>
        <taxon>Pseudomonadati</taxon>
        <taxon>Spirochaetota</taxon>
        <taxon>Spirochaetia</taxon>
        <taxon>Leptospirales</taxon>
        <taxon>Leptospiraceae</taxon>
        <taxon>Leptonema</taxon>
    </lineage>
</organism>
<dbReference type="PROSITE" id="PS51257">
    <property type="entry name" value="PROKAR_LIPOPROTEIN"/>
    <property type="match status" value="1"/>
</dbReference>
<dbReference type="STRING" id="183.GCA_002009735_01265"/>
<name>H2CIZ0_9LEPT</name>
<proteinExistence type="predicted"/>
<dbReference type="RefSeq" id="WP_002774576.1">
    <property type="nucleotide sequence ID" value="NZ_JH597773.1"/>
</dbReference>
<dbReference type="Proteomes" id="UP000005737">
    <property type="component" value="Unassembled WGS sequence"/>
</dbReference>
<keyword evidence="2" id="KW-1185">Reference proteome</keyword>
<evidence type="ECO:0000313" key="2">
    <source>
        <dbReference type="Proteomes" id="UP000005737"/>
    </source>
</evidence>